<evidence type="ECO:0000313" key="9">
    <source>
        <dbReference type="EMBL" id="SIN92024.1"/>
    </source>
</evidence>
<dbReference type="InterPro" id="IPR013033">
    <property type="entry name" value="MinC"/>
</dbReference>
<comment type="similarity">
    <text evidence="1 6">Belongs to the MinC family.</text>
</comment>
<dbReference type="GO" id="GO:0051302">
    <property type="term" value="P:regulation of cell division"/>
    <property type="evidence" value="ECO:0007669"/>
    <property type="project" value="InterPro"/>
</dbReference>
<evidence type="ECO:0000256" key="5">
    <source>
        <dbReference type="ARBA" id="ARBA00025606"/>
    </source>
</evidence>
<dbReference type="InterPro" id="IPR007874">
    <property type="entry name" value="MinC_N"/>
</dbReference>
<feature type="domain" description="Septum formation inhibitor MinC C-terminal" evidence="7">
    <location>
        <begin position="211"/>
        <end position="309"/>
    </location>
</feature>
<evidence type="ECO:0000259" key="8">
    <source>
        <dbReference type="Pfam" id="PF05209"/>
    </source>
</evidence>
<dbReference type="HAMAP" id="MF_00267">
    <property type="entry name" value="MinC"/>
    <property type="match status" value="1"/>
</dbReference>
<dbReference type="InterPro" id="IPR036145">
    <property type="entry name" value="MinC_C_sf"/>
</dbReference>
<evidence type="ECO:0000256" key="2">
    <source>
        <dbReference type="ARBA" id="ARBA00022618"/>
    </source>
</evidence>
<dbReference type="PANTHER" id="PTHR34108">
    <property type="entry name" value="SEPTUM SITE-DETERMINING PROTEIN MINC"/>
    <property type="match status" value="1"/>
</dbReference>
<sequence length="313" mass="34434">MTFNSIFKTNVVPIICPVIYTVSLEYMPEFLSAVLVGIIVKYRSIHCKSSRPNGMSKDPQTASYIPPALEFKSGTFFVPILILFSNDLAVIEQHLQEKIRLAPEFFRNSPLIVDVRELNKQGHDLNIIHLTDKLRMMGLFPTGIRGGSEQQNEQANTLFIPIDTMRSNDSAVTFGETQKQATNTSFSQPKAAAAEAAVAVSATVPPITTLITQPIRSGQRVYAAGDLVILSQVSAGAEIMAEGNIHVYNTLRGRALAGVQGNKAARIFCFDLQAELISIAGDYKTSEDLNKIRNKKPVQIYLQDHALIIKEIA</sequence>
<dbReference type="STRING" id="44575.SAMN05216419_101712"/>
<dbReference type="AlphaFoldDB" id="A0A1N6F9X5"/>
<dbReference type="SUPFAM" id="SSF63848">
    <property type="entry name" value="Cell-division inhibitor MinC, C-terminal domain"/>
    <property type="match status" value="1"/>
</dbReference>
<dbReference type="RefSeq" id="WP_245812861.1">
    <property type="nucleotide sequence ID" value="NZ_FSRO01000001.1"/>
</dbReference>
<dbReference type="GO" id="GO:1901891">
    <property type="term" value="P:regulation of cell septum assembly"/>
    <property type="evidence" value="ECO:0007669"/>
    <property type="project" value="InterPro"/>
</dbReference>
<dbReference type="Proteomes" id="UP000185062">
    <property type="component" value="Unassembled WGS sequence"/>
</dbReference>
<evidence type="ECO:0000256" key="6">
    <source>
        <dbReference type="HAMAP-Rule" id="MF_00267"/>
    </source>
</evidence>
<dbReference type="EMBL" id="FSRO01000001">
    <property type="protein sequence ID" value="SIN92024.1"/>
    <property type="molecule type" value="Genomic_DNA"/>
</dbReference>
<reference evidence="9 10" key="1">
    <citation type="submission" date="2016-12" db="EMBL/GenBank/DDBJ databases">
        <authorList>
            <person name="Song W.-J."/>
            <person name="Kurnit D.M."/>
        </authorList>
    </citation>
    <scope>NUCLEOTIDE SEQUENCE [LARGE SCALE GENOMIC DNA]</scope>
    <source>
        <strain evidence="9 10">ATCC 49181</strain>
    </source>
</reference>
<evidence type="ECO:0000313" key="10">
    <source>
        <dbReference type="Proteomes" id="UP000185062"/>
    </source>
</evidence>
<evidence type="ECO:0000256" key="1">
    <source>
        <dbReference type="ARBA" id="ARBA00006291"/>
    </source>
</evidence>
<keyword evidence="4 6" id="KW-0131">Cell cycle</keyword>
<comment type="subunit">
    <text evidence="6">Interacts with MinD and FtsZ.</text>
</comment>
<evidence type="ECO:0000256" key="3">
    <source>
        <dbReference type="ARBA" id="ARBA00023210"/>
    </source>
</evidence>
<comment type="function">
    <text evidence="5 6">Cell division inhibitor that blocks the formation of polar Z ring septums. Rapidly oscillates between the poles of the cell to destabilize FtsZ filaments that have formed before they mature into polar Z rings. Prevents FtsZ polymerization.</text>
</comment>
<dbReference type="GO" id="GO:0000917">
    <property type="term" value="P:division septum assembly"/>
    <property type="evidence" value="ECO:0007669"/>
    <property type="project" value="UniProtKB-KW"/>
</dbReference>
<keyword evidence="10" id="KW-1185">Reference proteome</keyword>
<feature type="domain" description="Septum formation inhibitor MinC N-terminal" evidence="8">
    <location>
        <begin position="69"/>
        <end position="141"/>
    </location>
</feature>
<evidence type="ECO:0000256" key="4">
    <source>
        <dbReference type="ARBA" id="ARBA00023306"/>
    </source>
</evidence>
<evidence type="ECO:0000259" key="7">
    <source>
        <dbReference type="Pfam" id="PF03775"/>
    </source>
</evidence>
<gene>
    <name evidence="6" type="primary">minC</name>
    <name evidence="9" type="ORF">SAMN02743940_0161</name>
</gene>
<accession>A0A1N6F9X5</accession>
<dbReference type="NCBIfam" id="TIGR01222">
    <property type="entry name" value="minC"/>
    <property type="match status" value="1"/>
</dbReference>
<dbReference type="InterPro" id="IPR005526">
    <property type="entry name" value="Septum_form_inhib_MinC_C"/>
</dbReference>
<dbReference type="Gene3D" id="2.160.20.70">
    <property type="match status" value="1"/>
</dbReference>
<dbReference type="Gene3D" id="3.30.70.260">
    <property type="match status" value="1"/>
</dbReference>
<organism evidence="9 10">
    <name type="scientific">Nitrosomonas cryotolerans ATCC 49181</name>
    <dbReference type="NCBI Taxonomy" id="1131553"/>
    <lineage>
        <taxon>Bacteria</taxon>
        <taxon>Pseudomonadati</taxon>
        <taxon>Pseudomonadota</taxon>
        <taxon>Betaproteobacteria</taxon>
        <taxon>Nitrosomonadales</taxon>
        <taxon>Nitrosomonadaceae</taxon>
        <taxon>Nitrosomonas</taxon>
    </lineage>
</organism>
<dbReference type="InterPro" id="IPR016098">
    <property type="entry name" value="CAP/MinC_C"/>
</dbReference>
<dbReference type="PANTHER" id="PTHR34108:SF1">
    <property type="entry name" value="SEPTUM SITE-DETERMINING PROTEIN MINC"/>
    <property type="match status" value="1"/>
</dbReference>
<proteinExistence type="inferred from homology"/>
<keyword evidence="2 6" id="KW-0132">Cell division</keyword>
<name>A0A1N6F9X5_9PROT</name>
<dbReference type="GO" id="GO:0000902">
    <property type="term" value="P:cell morphogenesis"/>
    <property type="evidence" value="ECO:0007669"/>
    <property type="project" value="InterPro"/>
</dbReference>
<dbReference type="eggNOG" id="COG0850">
    <property type="taxonomic scope" value="Bacteria"/>
</dbReference>
<dbReference type="Pfam" id="PF05209">
    <property type="entry name" value="MinC_N"/>
    <property type="match status" value="1"/>
</dbReference>
<protein>
    <recommendedName>
        <fullName evidence="6">Probable septum site-determining protein MinC</fullName>
    </recommendedName>
</protein>
<dbReference type="Pfam" id="PF03775">
    <property type="entry name" value="MinC_C"/>
    <property type="match status" value="1"/>
</dbReference>
<keyword evidence="3 6" id="KW-0717">Septation</keyword>